<feature type="domain" description="C2H2-type" evidence="9">
    <location>
        <begin position="339"/>
        <end position="368"/>
    </location>
</feature>
<dbReference type="Gene3D" id="3.30.160.60">
    <property type="entry name" value="Classic Zinc Finger"/>
    <property type="match status" value="3"/>
</dbReference>
<keyword evidence="3" id="KW-0677">Repeat</keyword>
<reference evidence="10 11" key="1">
    <citation type="submission" date="2021-04" db="EMBL/GenBank/DDBJ databases">
        <authorList>
            <person name="Bliznina A."/>
        </authorList>
    </citation>
    <scope>NUCLEOTIDE SEQUENCE [LARGE SCALE GENOMIC DNA]</scope>
</reference>
<dbReference type="InterPro" id="IPR051845">
    <property type="entry name" value="Znf385"/>
</dbReference>
<dbReference type="PANTHER" id="PTHR23067">
    <property type="entry name" value="DOUBLE-STRANDED RNA-BINDING ZINC FINGER PROTEIN"/>
    <property type="match status" value="1"/>
</dbReference>
<evidence type="ECO:0000256" key="3">
    <source>
        <dbReference type="ARBA" id="ARBA00022737"/>
    </source>
</evidence>
<accession>A0ABN7S861</accession>
<dbReference type="InterPro" id="IPR013087">
    <property type="entry name" value="Znf_C2H2_type"/>
</dbReference>
<feature type="compositionally biased region" description="Basic and acidic residues" evidence="8">
    <location>
        <begin position="135"/>
        <end position="150"/>
    </location>
</feature>
<evidence type="ECO:0000256" key="6">
    <source>
        <dbReference type="ARBA" id="ARBA00023242"/>
    </source>
</evidence>
<gene>
    <name evidence="10" type="ORF">OKIOD_LOCUS5436</name>
</gene>
<protein>
    <submittedName>
        <fullName evidence="10">Oidioi.mRNA.OKI2018_I69.XSR.g13878.t1.cds</fullName>
    </submittedName>
</protein>
<dbReference type="SMART" id="SM00451">
    <property type="entry name" value="ZnF_U1"/>
    <property type="match status" value="3"/>
</dbReference>
<keyword evidence="4 7" id="KW-0863">Zinc-finger</keyword>
<dbReference type="SUPFAM" id="SSF57667">
    <property type="entry name" value="beta-beta-alpha zinc fingers"/>
    <property type="match status" value="3"/>
</dbReference>
<sequence length="447" mass="50348">MSGLFKSPQTPTREPAASTAALMASNQLQNQALQFSMLTPMMLGGAQAPMQYMKVQQPAMQGLQHVTLPLSAHLGNTQLGPVESALVSSVLNKEKSFRPKRETLRCETCNVNFNSQGQADTHYRGKRHARITEIRRRKRELKERDSKEAVEAAPPTETNPEASASITAEQSTMNGIFKQEQAASLNAENLALEAQVEQFEEAKAENCEVDAARMAEEDKEMMCAANENGSTSSNQPLFPLDPLEIREETEEEKKARLDMEEEVKKMLENLPPYVKRVVRTIKPLDESLHCKDCDVWVNSDTQMKQHLGSLRHKNTIAGIPVPPRPDKIEPVKPRSNHQYKCELCHVTLNSEVQLLQHLRSQRHKATLEGKPPKPRWVPYERFREQQRIQAKLKLQSAYAAAYQPILVPNFTHMQMGQLGQTQLGAMQNVQNVQGMALPPGMQFVQLM</sequence>
<evidence type="ECO:0000259" key="9">
    <source>
        <dbReference type="PROSITE" id="PS50157"/>
    </source>
</evidence>
<dbReference type="Pfam" id="PF12874">
    <property type="entry name" value="zf-met"/>
    <property type="match status" value="3"/>
</dbReference>
<evidence type="ECO:0000313" key="10">
    <source>
        <dbReference type="EMBL" id="CAG5094802.1"/>
    </source>
</evidence>
<organism evidence="10 11">
    <name type="scientific">Oikopleura dioica</name>
    <name type="common">Tunicate</name>
    <dbReference type="NCBI Taxonomy" id="34765"/>
    <lineage>
        <taxon>Eukaryota</taxon>
        <taxon>Metazoa</taxon>
        <taxon>Chordata</taxon>
        <taxon>Tunicata</taxon>
        <taxon>Appendicularia</taxon>
        <taxon>Copelata</taxon>
        <taxon>Oikopleuridae</taxon>
        <taxon>Oikopleura</taxon>
    </lineage>
</organism>
<evidence type="ECO:0000256" key="1">
    <source>
        <dbReference type="ARBA" id="ARBA00004123"/>
    </source>
</evidence>
<keyword evidence="6" id="KW-0539">Nucleus</keyword>
<keyword evidence="11" id="KW-1185">Reference proteome</keyword>
<dbReference type="PROSITE" id="PS50157">
    <property type="entry name" value="ZINC_FINGER_C2H2_2"/>
    <property type="match status" value="1"/>
</dbReference>
<dbReference type="PANTHER" id="PTHR23067:SF14">
    <property type="entry name" value="C2H2-TYPE DOMAIN-CONTAINING PROTEIN"/>
    <property type="match status" value="1"/>
</dbReference>
<dbReference type="InterPro" id="IPR003604">
    <property type="entry name" value="Matrin/U1-like-C_Znf_C2H2"/>
</dbReference>
<proteinExistence type="predicted"/>
<evidence type="ECO:0000256" key="5">
    <source>
        <dbReference type="ARBA" id="ARBA00022833"/>
    </source>
</evidence>
<keyword evidence="2" id="KW-0479">Metal-binding</keyword>
<evidence type="ECO:0000256" key="7">
    <source>
        <dbReference type="PROSITE-ProRule" id="PRU00042"/>
    </source>
</evidence>
<dbReference type="EMBL" id="OU015569">
    <property type="protein sequence ID" value="CAG5094802.1"/>
    <property type="molecule type" value="Genomic_DNA"/>
</dbReference>
<comment type="subcellular location">
    <subcellularLocation>
        <location evidence="1">Nucleus</location>
    </subcellularLocation>
</comment>
<evidence type="ECO:0000313" key="11">
    <source>
        <dbReference type="Proteomes" id="UP001158576"/>
    </source>
</evidence>
<evidence type="ECO:0000256" key="8">
    <source>
        <dbReference type="SAM" id="MobiDB-lite"/>
    </source>
</evidence>
<keyword evidence="5" id="KW-0862">Zinc</keyword>
<evidence type="ECO:0000256" key="2">
    <source>
        <dbReference type="ARBA" id="ARBA00022723"/>
    </source>
</evidence>
<dbReference type="PROSITE" id="PS00028">
    <property type="entry name" value="ZINC_FINGER_C2H2_1"/>
    <property type="match status" value="2"/>
</dbReference>
<name>A0ABN7S861_OIKDI</name>
<dbReference type="SMART" id="SM00355">
    <property type="entry name" value="ZnF_C2H2"/>
    <property type="match status" value="3"/>
</dbReference>
<evidence type="ECO:0000256" key="4">
    <source>
        <dbReference type="ARBA" id="ARBA00022771"/>
    </source>
</evidence>
<dbReference type="InterPro" id="IPR036236">
    <property type="entry name" value="Znf_C2H2_sf"/>
</dbReference>
<feature type="region of interest" description="Disordered" evidence="8">
    <location>
        <begin position="135"/>
        <end position="163"/>
    </location>
</feature>
<dbReference type="Proteomes" id="UP001158576">
    <property type="component" value="Chromosome XSR"/>
</dbReference>